<sequence length="149" mass="17398">MPTTRVPKLVTRGSSTRIVLCMANLEERPRKNGQTAYILRWADKRTHERKSHRFADEHDARRMLLVLEAHDHDTERALENVRKHYQSVYIVSDMVSDHIEMRTRANGYTVRRYKGILRRHIDPILSSVAATGVDYRDVQVRCSGEKEAQ</sequence>
<protein>
    <submittedName>
        <fullName evidence="1">Uncharacterized protein</fullName>
    </submittedName>
</protein>
<dbReference type="EMBL" id="QZVT01000011">
    <property type="protein sequence ID" value="RJT76479.1"/>
    <property type="molecule type" value="Genomic_DNA"/>
</dbReference>
<keyword evidence="2" id="KW-1185">Reference proteome</keyword>
<evidence type="ECO:0000313" key="2">
    <source>
        <dbReference type="Proteomes" id="UP000272560"/>
    </source>
</evidence>
<dbReference type="Proteomes" id="UP000272560">
    <property type="component" value="Unassembled WGS sequence"/>
</dbReference>
<organism evidence="1 2">
    <name type="scientific">Arthrobacter cheniae</name>
    <dbReference type="NCBI Taxonomy" id="1258888"/>
    <lineage>
        <taxon>Bacteria</taxon>
        <taxon>Bacillati</taxon>
        <taxon>Actinomycetota</taxon>
        <taxon>Actinomycetes</taxon>
        <taxon>Micrococcales</taxon>
        <taxon>Micrococcaceae</taxon>
        <taxon>Arthrobacter</taxon>
    </lineage>
</organism>
<gene>
    <name evidence="1" type="ORF">D6T63_16280</name>
</gene>
<proteinExistence type="predicted"/>
<reference evidence="1 2" key="1">
    <citation type="submission" date="2018-09" db="EMBL/GenBank/DDBJ databases">
        <title>Novel species of Arthrobacter.</title>
        <authorList>
            <person name="Liu Q."/>
            <person name="Xin Y.-H."/>
        </authorList>
    </citation>
    <scope>NUCLEOTIDE SEQUENCE [LARGE SCALE GENOMIC DNA]</scope>
    <source>
        <strain evidence="1 2">Hz2</strain>
    </source>
</reference>
<evidence type="ECO:0000313" key="1">
    <source>
        <dbReference type="EMBL" id="RJT76479.1"/>
    </source>
</evidence>
<accession>A0A3A5M2D3</accession>
<name>A0A3A5M2D3_9MICC</name>
<dbReference type="AlphaFoldDB" id="A0A3A5M2D3"/>
<comment type="caution">
    <text evidence="1">The sequence shown here is derived from an EMBL/GenBank/DDBJ whole genome shotgun (WGS) entry which is preliminary data.</text>
</comment>